<dbReference type="EMBL" id="VZDO01000002">
    <property type="protein sequence ID" value="KAB0681988.1"/>
    <property type="molecule type" value="Genomic_DNA"/>
</dbReference>
<dbReference type="RefSeq" id="WP_150968248.1">
    <property type="nucleotide sequence ID" value="NZ_VZDO01000002.1"/>
</dbReference>
<evidence type="ECO:0000259" key="2">
    <source>
        <dbReference type="PROSITE" id="PS51724"/>
    </source>
</evidence>
<feature type="region of interest" description="Disordered" evidence="1">
    <location>
        <begin position="40"/>
        <end position="61"/>
    </location>
</feature>
<dbReference type="InterPro" id="IPR036680">
    <property type="entry name" value="SPOR-like_sf"/>
</dbReference>
<dbReference type="Gene3D" id="3.30.70.1070">
    <property type="entry name" value="Sporulation related repeat"/>
    <property type="match status" value="1"/>
</dbReference>
<reference evidence="3 4" key="1">
    <citation type="submission" date="2019-09" db="EMBL/GenBank/DDBJ databases">
        <title>YIM 132180 draft genome.</title>
        <authorList>
            <person name="Zhang K."/>
        </authorList>
    </citation>
    <scope>NUCLEOTIDE SEQUENCE [LARGE SCALE GENOMIC DNA]</scope>
    <source>
        <strain evidence="3 4">YIM 132180</strain>
    </source>
</reference>
<proteinExistence type="predicted"/>
<feature type="region of interest" description="Disordered" evidence="1">
    <location>
        <begin position="320"/>
        <end position="350"/>
    </location>
</feature>
<feature type="region of interest" description="Disordered" evidence="1">
    <location>
        <begin position="96"/>
        <end position="118"/>
    </location>
</feature>
<feature type="compositionally biased region" description="Polar residues" evidence="1">
    <location>
        <begin position="1"/>
        <end position="10"/>
    </location>
</feature>
<keyword evidence="4" id="KW-1185">Reference proteome</keyword>
<dbReference type="Pfam" id="PF05036">
    <property type="entry name" value="SPOR"/>
    <property type="match status" value="1"/>
</dbReference>
<feature type="compositionally biased region" description="Low complexity" evidence="1">
    <location>
        <begin position="96"/>
        <end position="108"/>
    </location>
</feature>
<dbReference type="PROSITE" id="PS51724">
    <property type="entry name" value="SPOR"/>
    <property type="match status" value="1"/>
</dbReference>
<dbReference type="InterPro" id="IPR007730">
    <property type="entry name" value="SPOR-like_dom"/>
</dbReference>
<name>A0A7V7PS97_9HYPH</name>
<evidence type="ECO:0000313" key="4">
    <source>
        <dbReference type="Proteomes" id="UP000432089"/>
    </source>
</evidence>
<sequence>MGNVNSQTRGLTVARSGAPVEDDPFAELADIFESELRFDPRFADEPAPARAAPAGRQPDGMDREFEAAFEHDLAAARSARPATMPSYETRYNGRATAKAAGRAEPAKASQGRPTHLTDEEIDDELDAVLRNLSAPARPRGRIVVETQSFAPERPEEERLPSPPQADMDEFEELIRSELAVIRPAAAASQRRPERLAEAPQPESYIADDYAADDDYCSAAPRGGFMKKALVTGVSAAALVLVAGLGFSMWKGGSVVPGVGDEPLLIKADAEPYKVAPKDPGGRAYPNQNKAVYDRVAAPGKTVDETPTQHALLKTAEEPMDLPKEEERSYDDLPGVEIGDTTAEDEGKDETRVTAATETAEASGEPVLQPRKVRTLSVGADGRLIQADAAPAAKPAAPVHAAATKSAAEPQAADPIQVAAVAPIRPAAPMVSEPAAEPAAVAAPMPVGAFFVQVSSQPSEAAAQQSMRSFGSKYGSVVGGRQVGIQSAEVAGKGTYWRVRVAANTKEEASGLCSKLKSAGASCFVTR</sequence>
<dbReference type="Proteomes" id="UP000432089">
    <property type="component" value="Unassembled WGS sequence"/>
</dbReference>
<feature type="region of interest" description="Disordered" evidence="1">
    <location>
        <begin position="1"/>
        <end position="22"/>
    </location>
</feature>
<evidence type="ECO:0000313" key="3">
    <source>
        <dbReference type="EMBL" id="KAB0681988.1"/>
    </source>
</evidence>
<evidence type="ECO:0000256" key="1">
    <source>
        <dbReference type="SAM" id="MobiDB-lite"/>
    </source>
</evidence>
<dbReference type="GO" id="GO:0042834">
    <property type="term" value="F:peptidoglycan binding"/>
    <property type="evidence" value="ECO:0007669"/>
    <property type="project" value="InterPro"/>
</dbReference>
<accession>A0A7V7PS97</accession>
<protein>
    <recommendedName>
        <fullName evidence="2">SPOR domain-containing protein</fullName>
    </recommendedName>
</protein>
<feature type="compositionally biased region" description="Basic and acidic residues" evidence="1">
    <location>
        <begin position="320"/>
        <end position="330"/>
    </location>
</feature>
<feature type="domain" description="SPOR" evidence="2">
    <location>
        <begin position="443"/>
        <end position="526"/>
    </location>
</feature>
<comment type="caution">
    <text evidence="3">The sequence shown here is derived from an EMBL/GenBank/DDBJ whole genome shotgun (WGS) entry which is preliminary data.</text>
</comment>
<gene>
    <name evidence="3" type="ORF">F6X38_04055</name>
</gene>
<organism evidence="3 4">
    <name type="scientific">Plantimonas leprariae</name>
    <dbReference type="NCBI Taxonomy" id="2615207"/>
    <lineage>
        <taxon>Bacteria</taxon>
        <taxon>Pseudomonadati</taxon>
        <taxon>Pseudomonadota</taxon>
        <taxon>Alphaproteobacteria</taxon>
        <taxon>Hyphomicrobiales</taxon>
        <taxon>Aurantimonadaceae</taxon>
        <taxon>Plantimonas</taxon>
    </lineage>
</organism>
<feature type="compositionally biased region" description="Low complexity" evidence="1">
    <location>
        <begin position="45"/>
        <end position="58"/>
    </location>
</feature>
<dbReference type="AlphaFoldDB" id="A0A7V7PS97"/>